<dbReference type="EC" id="2.4.-.-" evidence="3"/>
<comment type="caution">
    <text evidence="3">The sequence shown here is derived from an EMBL/GenBank/DDBJ whole genome shotgun (WGS) entry which is preliminary data.</text>
</comment>
<dbReference type="Proteomes" id="UP001596492">
    <property type="component" value="Unassembled WGS sequence"/>
</dbReference>
<dbReference type="CDD" id="cd02511">
    <property type="entry name" value="Beta4Glucosyltransferase"/>
    <property type="match status" value="1"/>
</dbReference>
<dbReference type="RefSeq" id="WP_382168897.1">
    <property type="nucleotide sequence ID" value="NZ_JBHTBR010000009.1"/>
</dbReference>
<evidence type="ECO:0000259" key="2">
    <source>
        <dbReference type="Pfam" id="PF00535"/>
    </source>
</evidence>
<dbReference type="GO" id="GO:0016757">
    <property type="term" value="F:glycosyltransferase activity"/>
    <property type="evidence" value="ECO:0007669"/>
    <property type="project" value="UniProtKB-KW"/>
</dbReference>
<accession>A0ABW2IPE1</accession>
<gene>
    <name evidence="3" type="ORF">ACFQS8_15070</name>
</gene>
<dbReference type="SUPFAM" id="SSF53448">
    <property type="entry name" value="Nucleotide-diphospho-sugar transferases"/>
    <property type="match status" value="1"/>
</dbReference>
<dbReference type="PANTHER" id="PTHR43630">
    <property type="entry name" value="POLY-BETA-1,6-N-ACETYL-D-GLUCOSAMINE SYNTHASE"/>
    <property type="match status" value="1"/>
</dbReference>
<evidence type="ECO:0000256" key="1">
    <source>
        <dbReference type="ARBA" id="ARBA00038494"/>
    </source>
</evidence>
<dbReference type="Pfam" id="PF00535">
    <property type="entry name" value="Glycos_transf_2"/>
    <property type="match status" value="1"/>
</dbReference>
<keyword evidence="4" id="KW-1185">Reference proteome</keyword>
<evidence type="ECO:0000313" key="3">
    <source>
        <dbReference type="EMBL" id="MFC7292942.1"/>
    </source>
</evidence>
<dbReference type="InterPro" id="IPR029044">
    <property type="entry name" value="Nucleotide-diphossugar_trans"/>
</dbReference>
<dbReference type="InterPro" id="IPR001173">
    <property type="entry name" value="Glyco_trans_2-like"/>
</dbReference>
<organism evidence="3 4">
    <name type="scientific">Hirschia litorea</name>
    <dbReference type="NCBI Taxonomy" id="1199156"/>
    <lineage>
        <taxon>Bacteria</taxon>
        <taxon>Pseudomonadati</taxon>
        <taxon>Pseudomonadota</taxon>
        <taxon>Alphaproteobacteria</taxon>
        <taxon>Hyphomonadales</taxon>
        <taxon>Hyphomonadaceae</taxon>
        <taxon>Hirschia</taxon>
    </lineage>
</organism>
<keyword evidence="3" id="KW-0328">Glycosyltransferase</keyword>
<sequence>MSNNNCSVIILTYNEEQHIQRCIESVQSFASNIFVIDSFSKDKTVEIAKSLGATVLQNPWTNYSKQFQWGLDNAPITSDWIMRLDADEIIETDLAKKIRNRLPQLKENVVGINIDRKHIFLGKWIKHGGRYPLTLLRIWRRGKGRIEDRWMDEHIVVKGGKTIKISGGFSDCNLNDITFFTTKHNHYATREAIDVLNQKYALFERDEDLTEGNTPKQAASKRGFKEKLYNKLPFWVGPFVYFLYRYFLQFGFLDGREGLIYHFLQGFWYRFLVGAKIYEYERELIKVSDRSAMLKKLEEMTGHKLR</sequence>
<feature type="domain" description="Glycosyltransferase 2-like" evidence="2">
    <location>
        <begin position="7"/>
        <end position="151"/>
    </location>
</feature>
<keyword evidence="3" id="KW-0808">Transferase</keyword>
<dbReference type="EMBL" id="JBHTBR010000009">
    <property type="protein sequence ID" value="MFC7292942.1"/>
    <property type="molecule type" value="Genomic_DNA"/>
</dbReference>
<proteinExistence type="inferred from homology"/>
<protein>
    <submittedName>
        <fullName evidence="3">Glycosyltransferase family 2 protein</fullName>
        <ecNumber evidence="3">2.4.-.-</ecNumber>
    </submittedName>
</protein>
<reference evidence="4" key="1">
    <citation type="journal article" date="2019" name="Int. J. Syst. Evol. Microbiol.">
        <title>The Global Catalogue of Microorganisms (GCM) 10K type strain sequencing project: providing services to taxonomists for standard genome sequencing and annotation.</title>
        <authorList>
            <consortium name="The Broad Institute Genomics Platform"/>
            <consortium name="The Broad Institute Genome Sequencing Center for Infectious Disease"/>
            <person name="Wu L."/>
            <person name="Ma J."/>
        </authorList>
    </citation>
    <scope>NUCLEOTIDE SEQUENCE [LARGE SCALE GENOMIC DNA]</scope>
    <source>
        <strain evidence="4">CCUG 51308</strain>
    </source>
</reference>
<comment type="similarity">
    <text evidence="1">Belongs to the glycosyltransferase 2 family. WaaE/KdtX subfamily.</text>
</comment>
<dbReference type="Gene3D" id="3.90.550.10">
    <property type="entry name" value="Spore Coat Polysaccharide Biosynthesis Protein SpsA, Chain A"/>
    <property type="match status" value="1"/>
</dbReference>
<evidence type="ECO:0000313" key="4">
    <source>
        <dbReference type="Proteomes" id="UP001596492"/>
    </source>
</evidence>
<name>A0ABW2IPE1_9PROT</name>
<dbReference type="PANTHER" id="PTHR43630:SF2">
    <property type="entry name" value="GLYCOSYLTRANSFERASE"/>
    <property type="match status" value="1"/>
</dbReference>